<gene>
    <name evidence="1" type="ORF">UNSWCS_2097</name>
</gene>
<comment type="caution">
    <text evidence="1">The sequence shown here is derived from an EMBL/GenBank/DDBJ whole genome shotgun (WGS) entry which is preliminary data.</text>
</comment>
<proteinExistence type="predicted"/>
<reference evidence="1 2" key="1">
    <citation type="journal article" date="2013" name="BMC Genomics">
        <title>Comparative genomics of Campylobacter concisus isolates reveals genetic diversity and provides insights into disease association.</title>
        <authorList>
            <person name="Deshpande N.P."/>
            <person name="Kaakoush N.O."/>
            <person name="Wilkins M.R."/>
            <person name="Mitchell H.M."/>
        </authorList>
    </citation>
    <scope>NUCLEOTIDE SEQUENCE [LARGE SCALE GENOMIC DNA]</scope>
    <source>
        <strain evidence="1 2">UNSWCS</strain>
    </source>
</reference>
<evidence type="ECO:0000313" key="2">
    <source>
        <dbReference type="Proteomes" id="UP000016620"/>
    </source>
</evidence>
<evidence type="ECO:0000313" key="1">
    <source>
        <dbReference type="EMBL" id="ERJ22699.1"/>
    </source>
</evidence>
<protein>
    <recommendedName>
        <fullName evidence="3">Abi-like protein</fullName>
    </recommendedName>
</protein>
<accession>U2G3N5</accession>
<dbReference type="EMBL" id="ANNG01000108">
    <property type="protein sequence ID" value="ERJ22699.1"/>
    <property type="molecule type" value="Genomic_DNA"/>
</dbReference>
<dbReference type="InterPro" id="IPR011664">
    <property type="entry name" value="Abi_system_AbiD/AbiF-like"/>
</dbReference>
<name>U2G3N5_9BACT</name>
<evidence type="ECO:0008006" key="3">
    <source>
        <dbReference type="Google" id="ProtNLM"/>
    </source>
</evidence>
<organism evidence="1 2">
    <name type="scientific">Campylobacter concisus UNSWCS</name>
    <dbReference type="NCBI Taxonomy" id="1242968"/>
    <lineage>
        <taxon>Bacteria</taxon>
        <taxon>Pseudomonadati</taxon>
        <taxon>Campylobacterota</taxon>
        <taxon>Epsilonproteobacteria</taxon>
        <taxon>Campylobacterales</taxon>
        <taxon>Campylobacteraceae</taxon>
        <taxon>Campylobacter</taxon>
    </lineage>
</organism>
<dbReference type="RefSeq" id="WP_021088550.1">
    <property type="nucleotide sequence ID" value="NZ_ANNG01000108.1"/>
</dbReference>
<dbReference type="Proteomes" id="UP000016620">
    <property type="component" value="Unassembled WGS sequence"/>
</dbReference>
<sequence>MQQQKIKFTIDQQVDHMKKQNIGFGIYSEERARDFLTYSNYYFKVKSFAKNYKKNNDQYESLEFAYLRKFSILDTAFRELVLELSLLCEHLVKVLICRSCSQNNEDDGYAIVKDYFNNHGLPSAINRYDEEVYSVYSKSLLDKYRNNMPVWVLVEILDFGELILFYEFYKTKYNIERISAFNLYAIKSLRNIAAHNSCILHTLTIQPTSMKTSTTLKQFLHEKDILSRRGSEIKIPIIHDFLCLIFVFSKLCPNTEIKKILMKKIVTYFERCEERSEYFSNEPLILKRYTFVKKATYRILRNK</sequence>
<dbReference type="AlphaFoldDB" id="U2G3N5"/>
<dbReference type="Pfam" id="PF07751">
    <property type="entry name" value="Abi_2"/>
    <property type="match status" value="1"/>
</dbReference>
<dbReference type="PATRIC" id="fig|1242968.3.peg.2185"/>